<dbReference type="SMART" id="SM00866">
    <property type="entry name" value="UTRA"/>
    <property type="match status" value="1"/>
</dbReference>
<evidence type="ECO:0000256" key="2">
    <source>
        <dbReference type="ARBA" id="ARBA00023125"/>
    </source>
</evidence>
<dbReference type="Pfam" id="PF00392">
    <property type="entry name" value="GntR"/>
    <property type="match status" value="1"/>
</dbReference>
<dbReference type="GO" id="GO:0003700">
    <property type="term" value="F:DNA-binding transcription factor activity"/>
    <property type="evidence" value="ECO:0007669"/>
    <property type="project" value="InterPro"/>
</dbReference>
<dbReference type="InterPro" id="IPR000524">
    <property type="entry name" value="Tscrpt_reg_HTH_GntR"/>
</dbReference>
<evidence type="ECO:0000313" key="6">
    <source>
        <dbReference type="Proteomes" id="UP000002213"/>
    </source>
</evidence>
<keyword evidence="2" id="KW-0238">DNA-binding</keyword>
<keyword evidence="1" id="KW-0805">Transcription regulation</keyword>
<organism evidence="5 6">
    <name type="scientific">Actinosynnema mirum (strain ATCC 29888 / DSM 43827 / JCM 3225 / NBRC 14064 / NCIMB 13271 / NRRL B-12336 / IMRU 3971 / 101)</name>
    <dbReference type="NCBI Taxonomy" id="446462"/>
    <lineage>
        <taxon>Bacteria</taxon>
        <taxon>Bacillati</taxon>
        <taxon>Actinomycetota</taxon>
        <taxon>Actinomycetes</taxon>
        <taxon>Pseudonocardiales</taxon>
        <taxon>Pseudonocardiaceae</taxon>
        <taxon>Actinosynnema</taxon>
    </lineage>
</organism>
<dbReference type="STRING" id="446462.Amir_1284"/>
<keyword evidence="3" id="KW-0804">Transcription</keyword>
<protein>
    <submittedName>
        <fullName evidence="5">Transcriptional regulator, GntR family</fullName>
    </submittedName>
</protein>
<evidence type="ECO:0000259" key="4">
    <source>
        <dbReference type="PROSITE" id="PS50949"/>
    </source>
</evidence>
<dbReference type="SUPFAM" id="SSF46785">
    <property type="entry name" value="Winged helix' DNA-binding domain"/>
    <property type="match status" value="1"/>
</dbReference>
<dbReference type="Proteomes" id="UP000002213">
    <property type="component" value="Chromosome"/>
</dbReference>
<dbReference type="eggNOG" id="COG2188">
    <property type="taxonomic scope" value="Bacteria"/>
</dbReference>
<dbReference type="Pfam" id="PF07702">
    <property type="entry name" value="UTRA"/>
    <property type="match status" value="1"/>
</dbReference>
<dbReference type="GO" id="GO:0045892">
    <property type="term" value="P:negative regulation of DNA-templated transcription"/>
    <property type="evidence" value="ECO:0007669"/>
    <property type="project" value="TreeGrafter"/>
</dbReference>
<dbReference type="SUPFAM" id="SSF64288">
    <property type="entry name" value="Chorismate lyase-like"/>
    <property type="match status" value="1"/>
</dbReference>
<dbReference type="InterPro" id="IPR050679">
    <property type="entry name" value="Bact_HTH_transcr_reg"/>
</dbReference>
<dbReference type="Gene3D" id="3.40.1410.10">
    <property type="entry name" value="Chorismate lyase-like"/>
    <property type="match status" value="1"/>
</dbReference>
<dbReference type="InterPro" id="IPR028978">
    <property type="entry name" value="Chorismate_lyase_/UTRA_dom_sf"/>
</dbReference>
<dbReference type="InterPro" id="IPR036388">
    <property type="entry name" value="WH-like_DNA-bd_sf"/>
</dbReference>
<dbReference type="RefSeq" id="WP_015800126.1">
    <property type="nucleotide sequence ID" value="NC_013093.1"/>
</dbReference>
<dbReference type="KEGG" id="ami:Amir_1284"/>
<dbReference type="PROSITE" id="PS50949">
    <property type="entry name" value="HTH_GNTR"/>
    <property type="match status" value="1"/>
</dbReference>
<name>C6WRI4_ACTMD</name>
<reference evidence="5 6" key="1">
    <citation type="journal article" date="2009" name="Stand. Genomic Sci.">
        <title>Complete genome sequence of Actinosynnema mirum type strain (101).</title>
        <authorList>
            <person name="Land M."/>
            <person name="Lapidus A."/>
            <person name="Mayilraj S."/>
            <person name="Chen F."/>
            <person name="Copeland A."/>
            <person name="Del Rio T.G."/>
            <person name="Nolan M."/>
            <person name="Lucas S."/>
            <person name="Tice H."/>
            <person name="Cheng J.F."/>
            <person name="Chertkov O."/>
            <person name="Bruce D."/>
            <person name="Goodwin L."/>
            <person name="Pitluck S."/>
            <person name="Rohde M."/>
            <person name="Goker M."/>
            <person name="Pati A."/>
            <person name="Ivanova N."/>
            <person name="Mavromatis K."/>
            <person name="Chen A."/>
            <person name="Palaniappan K."/>
            <person name="Hauser L."/>
            <person name="Chang Y.J."/>
            <person name="Jeffries C.C."/>
            <person name="Brettin T."/>
            <person name="Detter J.C."/>
            <person name="Han C."/>
            <person name="Chain P."/>
            <person name="Tindall B.J."/>
            <person name="Bristow J."/>
            <person name="Eisen J.A."/>
            <person name="Markowitz V."/>
            <person name="Hugenholtz P."/>
            <person name="Kyrpides N.C."/>
            <person name="Klenk H.P."/>
        </authorList>
    </citation>
    <scope>NUCLEOTIDE SEQUENCE [LARGE SCALE GENOMIC DNA]</scope>
    <source>
        <strain evidence="6">ATCC 29888 / DSM 43827 / JCM 3225 / NBRC 14064 / NCIMB 13271 / NRRL B-12336 / IMRU 3971 / 101</strain>
    </source>
</reference>
<dbReference type="InterPro" id="IPR011663">
    <property type="entry name" value="UTRA"/>
</dbReference>
<keyword evidence="6" id="KW-1185">Reference proteome</keyword>
<dbReference type="InterPro" id="IPR036390">
    <property type="entry name" value="WH_DNA-bd_sf"/>
</dbReference>
<dbReference type="Gene3D" id="1.10.10.10">
    <property type="entry name" value="Winged helix-like DNA-binding domain superfamily/Winged helix DNA-binding domain"/>
    <property type="match status" value="1"/>
</dbReference>
<accession>C6WRI4</accession>
<dbReference type="OrthoDB" id="3615556at2"/>
<sequence>MVDRHAPASGQHGYRAIADGLRSQIDSGELAPGSKVPGENELMALHGVEQPTARRALEVLKNEGLIIARRGSGTYVREFRPIRRVSPDRLKAAVWGNGRSIWSADLDVRPHVGRTVVTVEAPSSLIADVLGLDEGEQVVTRRRRFLVDDKPVQLATSYYPEKLVQGSAIMAEDTGEGGSYARLKDLGYEPVRFREELRTRMPRESEREELELAQGTPVVLIIRTAYTADDQPVEVNEMTLDSAAYILEYKFTAQG</sequence>
<feature type="domain" description="HTH gntR-type" evidence="4">
    <location>
        <begin position="11"/>
        <end position="79"/>
    </location>
</feature>
<dbReference type="PANTHER" id="PTHR44846">
    <property type="entry name" value="MANNOSYL-D-GLYCERATE TRANSPORT/METABOLISM SYSTEM REPRESSOR MNGR-RELATED"/>
    <property type="match status" value="1"/>
</dbReference>
<evidence type="ECO:0000256" key="3">
    <source>
        <dbReference type="ARBA" id="ARBA00023163"/>
    </source>
</evidence>
<dbReference type="GO" id="GO:0003677">
    <property type="term" value="F:DNA binding"/>
    <property type="evidence" value="ECO:0007669"/>
    <property type="project" value="UniProtKB-KW"/>
</dbReference>
<dbReference type="PANTHER" id="PTHR44846:SF17">
    <property type="entry name" value="GNTR-FAMILY TRANSCRIPTIONAL REGULATOR"/>
    <property type="match status" value="1"/>
</dbReference>
<dbReference type="EMBL" id="CP001630">
    <property type="protein sequence ID" value="ACU35236.1"/>
    <property type="molecule type" value="Genomic_DNA"/>
</dbReference>
<evidence type="ECO:0000313" key="5">
    <source>
        <dbReference type="EMBL" id="ACU35236.1"/>
    </source>
</evidence>
<dbReference type="AlphaFoldDB" id="C6WRI4"/>
<dbReference type="SMART" id="SM00345">
    <property type="entry name" value="HTH_GNTR"/>
    <property type="match status" value="1"/>
</dbReference>
<gene>
    <name evidence="5" type="ordered locus">Amir_1284</name>
</gene>
<dbReference type="HOGENOM" id="CLU_063236_8_1_11"/>
<evidence type="ECO:0000256" key="1">
    <source>
        <dbReference type="ARBA" id="ARBA00023015"/>
    </source>
</evidence>
<proteinExistence type="predicted"/>
<dbReference type="CDD" id="cd07377">
    <property type="entry name" value="WHTH_GntR"/>
    <property type="match status" value="1"/>
</dbReference>